<dbReference type="EC" id="2.8.1.7" evidence="1"/>
<gene>
    <name evidence="1" type="ORF">ASZ90_003669</name>
</gene>
<accession>A0A0W8G016</accession>
<sequence length="43" mass="4921">MLISVPKIKEKQLLVELKNSGIKYAVVIGKVIRAEDHKIFIEE</sequence>
<organism evidence="1">
    <name type="scientific">hydrocarbon metagenome</name>
    <dbReference type="NCBI Taxonomy" id="938273"/>
    <lineage>
        <taxon>unclassified sequences</taxon>
        <taxon>metagenomes</taxon>
        <taxon>ecological metagenomes</taxon>
    </lineage>
</organism>
<dbReference type="EMBL" id="LNQE01000455">
    <property type="protein sequence ID" value="KUG26491.1"/>
    <property type="molecule type" value="Genomic_DNA"/>
</dbReference>
<keyword evidence="1" id="KW-0808">Transferase</keyword>
<dbReference type="AlphaFoldDB" id="A0A0W8G016"/>
<comment type="caution">
    <text evidence="1">The sequence shown here is derived from an EMBL/GenBank/DDBJ whole genome shotgun (WGS) entry which is preliminary data.</text>
</comment>
<protein>
    <submittedName>
        <fullName evidence="1">Cysteine desulfurase</fullName>
        <ecNumber evidence="1">2.8.1.7</ecNumber>
    </submittedName>
</protein>
<dbReference type="GO" id="GO:0031071">
    <property type="term" value="F:cysteine desulfurase activity"/>
    <property type="evidence" value="ECO:0007669"/>
    <property type="project" value="UniProtKB-EC"/>
</dbReference>
<evidence type="ECO:0000313" key="1">
    <source>
        <dbReference type="EMBL" id="KUG26491.1"/>
    </source>
</evidence>
<proteinExistence type="predicted"/>
<name>A0A0W8G016_9ZZZZ</name>
<reference evidence="1" key="1">
    <citation type="journal article" date="2015" name="Proc. Natl. Acad. Sci. U.S.A.">
        <title>Networks of energetic and metabolic interactions define dynamics in microbial communities.</title>
        <authorList>
            <person name="Embree M."/>
            <person name="Liu J.K."/>
            <person name="Al-Bassam M.M."/>
            <person name="Zengler K."/>
        </authorList>
    </citation>
    <scope>NUCLEOTIDE SEQUENCE</scope>
</reference>